<evidence type="ECO:0000313" key="3">
    <source>
        <dbReference type="Proteomes" id="UP000242957"/>
    </source>
</evidence>
<evidence type="ECO:0000313" key="2">
    <source>
        <dbReference type="EMBL" id="SDO44590.1"/>
    </source>
</evidence>
<dbReference type="InterPro" id="IPR040654">
    <property type="entry name" value="QslA"/>
</dbReference>
<organism evidence="2 3">
    <name type="scientific">Pseudomonas jinjuensis</name>
    <dbReference type="NCBI Taxonomy" id="198616"/>
    <lineage>
        <taxon>Bacteria</taxon>
        <taxon>Pseudomonadati</taxon>
        <taxon>Pseudomonadota</taxon>
        <taxon>Gammaproteobacteria</taxon>
        <taxon>Pseudomonadales</taxon>
        <taxon>Pseudomonadaceae</taxon>
        <taxon>Pseudomonas</taxon>
    </lineage>
</organism>
<dbReference type="EMBL" id="FNIJ01000011">
    <property type="protein sequence ID" value="SDO44590.1"/>
    <property type="molecule type" value="Genomic_DNA"/>
</dbReference>
<dbReference type="Proteomes" id="UP000242957">
    <property type="component" value="Unassembled WGS sequence"/>
</dbReference>
<evidence type="ECO:0000259" key="1">
    <source>
        <dbReference type="Pfam" id="PF18226"/>
    </source>
</evidence>
<feature type="domain" description="LasR-specific antiactivator QslA" evidence="1">
    <location>
        <begin position="11"/>
        <end position="81"/>
    </location>
</feature>
<reference evidence="3" key="1">
    <citation type="submission" date="2016-10" db="EMBL/GenBank/DDBJ databases">
        <authorList>
            <person name="Varghese N."/>
            <person name="Submissions S."/>
        </authorList>
    </citation>
    <scope>NUCLEOTIDE SEQUENCE [LARGE SCALE GENOMIC DNA]</scope>
    <source>
        <strain evidence="3">JCM 21621</strain>
    </source>
</reference>
<dbReference type="Pfam" id="PF18226">
    <property type="entry name" value="QslA"/>
    <property type="match status" value="1"/>
</dbReference>
<dbReference type="STRING" id="198616.SAMN05216193_111128"/>
<proteinExistence type="predicted"/>
<protein>
    <recommendedName>
        <fullName evidence="1">LasR-specific antiactivator QslA domain-containing protein</fullName>
    </recommendedName>
</protein>
<sequence length="95" mass="11127">MDRYIITHLPPRDGHPGADITWSGECRKAFDRGVSLAQTWLDNARTTWLWAVMIAERDQLPTALERQAFEVGFLGRIHQRLYVPTEKIRERQMAY</sequence>
<dbReference type="AlphaFoldDB" id="A0A1H0JM47"/>
<gene>
    <name evidence="2" type="ORF">SAMN05216193_111128</name>
</gene>
<keyword evidence="3" id="KW-1185">Reference proteome</keyword>
<name>A0A1H0JM47_9PSED</name>
<dbReference type="OrthoDB" id="6997138at2"/>
<dbReference type="RefSeq" id="WP_084311177.1">
    <property type="nucleotide sequence ID" value="NZ_FNIJ01000011.1"/>
</dbReference>
<accession>A0A1H0JM47</accession>